<feature type="transmembrane region" description="Helical" evidence="6">
    <location>
        <begin position="76"/>
        <end position="96"/>
    </location>
</feature>
<keyword evidence="4 6" id="KW-1133">Transmembrane helix</keyword>
<evidence type="ECO:0000313" key="10">
    <source>
        <dbReference type="Proteomes" id="UP000199513"/>
    </source>
</evidence>
<feature type="transmembrane region" description="Helical" evidence="6">
    <location>
        <begin position="15"/>
        <end position="38"/>
    </location>
</feature>
<evidence type="ECO:0000313" key="9">
    <source>
        <dbReference type="EMBL" id="SFE39482.1"/>
    </source>
</evidence>
<dbReference type="HAMAP" id="MF_01515">
    <property type="entry name" value="UPF0316"/>
    <property type="match status" value="1"/>
</dbReference>
<evidence type="ECO:0000256" key="2">
    <source>
        <dbReference type="ARBA" id="ARBA00022475"/>
    </source>
</evidence>
<evidence type="ECO:0000256" key="5">
    <source>
        <dbReference type="ARBA" id="ARBA00023136"/>
    </source>
</evidence>
<dbReference type="CDD" id="cd16381">
    <property type="entry name" value="YitT_C_like_1"/>
    <property type="match status" value="1"/>
</dbReference>
<comment type="subcellular location">
    <subcellularLocation>
        <location evidence="1 6">Cell membrane</location>
        <topology evidence="1 6">Multi-pass membrane protein</topology>
    </subcellularLocation>
</comment>
<keyword evidence="3 6" id="KW-0812">Transmembrane</keyword>
<reference evidence="9 10" key="1">
    <citation type="submission" date="2016-10" db="EMBL/GenBank/DDBJ databases">
        <authorList>
            <person name="de Groot N.N."/>
        </authorList>
    </citation>
    <scope>NUCLEOTIDE SEQUENCE [LARGE SCALE GENOMIC DNA]</scope>
    <source>
        <strain>GEY</strain>
        <strain evidence="10">DSM 9560</strain>
    </source>
</reference>
<evidence type="ECO:0000259" key="7">
    <source>
        <dbReference type="Pfam" id="PF10035"/>
    </source>
</evidence>
<proteinExistence type="inferred from homology"/>
<evidence type="ECO:0000259" key="8">
    <source>
        <dbReference type="Pfam" id="PF18955"/>
    </source>
</evidence>
<evidence type="ECO:0000256" key="1">
    <source>
        <dbReference type="ARBA" id="ARBA00004651"/>
    </source>
</evidence>
<dbReference type="Proteomes" id="UP000199513">
    <property type="component" value="Unassembled WGS sequence"/>
</dbReference>
<feature type="domain" description="DUF2179" evidence="7">
    <location>
        <begin position="127"/>
        <end position="178"/>
    </location>
</feature>
<name>A0A1I2A699_9BACT</name>
<dbReference type="AlphaFoldDB" id="A0A1I2A699"/>
<dbReference type="PANTHER" id="PTHR40060:SF1">
    <property type="entry name" value="UPF0316 PROTEIN YEBE"/>
    <property type="match status" value="1"/>
</dbReference>
<dbReference type="NCBIfam" id="NF003191">
    <property type="entry name" value="PRK04164.1-2"/>
    <property type="match status" value="1"/>
</dbReference>
<dbReference type="RefSeq" id="WP_091538201.1">
    <property type="nucleotide sequence ID" value="NZ_FONY01000001.1"/>
</dbReference>
<dbReference type="Pfam" id="PF10035">
    <property type="entry name" value="DUF2179"/>
    <property type="match status" value="1"/>
</dbReference>
<dbReference type="Gene3D" id="3.30.70.120">
    <property type="match status" value="1"/>
</dbReference>
<dbReference type="InterPro" id="IPR019264">
    <property type="entry name" value="DUF2179"/>
</dbReference>
<keyword evidence="10" id="KW-1185">Reference proteome</keyword>
<dbReference type="GO" id="GO:0005886">
    <property type="term" value="C:plasma membrane"/>
    <property type="evidence" value="ECO:0007669"/>
    <property type="project" value="UniProtKB-SubCell"/>
</dbReference>
<keyword evidence="5 6" id="KW-0472">Membrane</keyword>
<dbReference type="InterPro" id="IPR015867">
    <property type="entry name" value="N-reg_PII/ATP_PRibTrfase_C"/>
</dbReference>
<feature type="transmembrane region" description="Helical" evidence="6">
    <location>
        <begin position="50"/>
        <end position="70"/>
    </location>
</feature>
<comment type="similarity">
    <text evidence="6">Belongs to the UPF0316 family.</text>
</comment>
<dbReference type="InterPro" id="IPR044035">
    <property type="entry name" value="DUF5698"/>
</dbReference>
<evidence type="ECO:0000256" key="6">
    <source>
        <dbReference type="HAMAP-Rule" id="MF_01515"/>
    </source>
</evidence>
<keyword evidence="2 6" id="KW-1003">Cell membrane</keyword>
<sequence>MEDLFIGYFGIEPSLYYWLVLPIVIFCARVTDVSLSTLRVMFVAGGRRKIAPLLGFFEAMIWILMIGQIMKNLGNVLTYFGYAGGFATGTFVGMYIENKLALGKVIVRIITKNEAVELVKMLTVSKFGFTNIKAEGKYGDVNVIFSVLKRQDLPEFVALIDKHHPNAFYTIENVRYVRDLKNLI</sequence>
<evidence type="ECO:0000256" key="3">
    <source>
        <dbReference type="ARBA" id="ARBA00022692"/>
    </source>
</evidence>
<dbReference type="Pfam" id="PF18955">
    <property type="entry name" value="DUF5698"/>
    <property type="match status" value="1"/>
</dbReference>
<organism evidence="9 10">
    <name type="scientific">Thermoflexibacter ruber</name>
    <dbReference type="NCBI Taxonomy" id="1003"/>
    <lineage>
        <taxon>Bacteria</taxon>
        <taxon>Pseudomonadati</taxon>
        <taxon>Bacteroidota</taxon>
        <taxon>Cytophagia</taxon>
        <taxon>Cytophagales</taxon>
        <taxon>Thermoflexibacteraceae</taxon>
        <taxon>Thermoflexibacter</taxon>
    </lineage>
</organism>
<dbReference type="EMBL" id="FONY01000001">
    <property type="protein sequence ID" value="SFE39482.1"/>
    <property type="molecule type" value="Genomic_DNA"/>
</dbReference>
<accession>A0A1I2A699</accession>
<dbReference type="InterPro" id="IPR022930">
    <property type="entry name" value="UPF0316"/>
</dbReference>
<evidence type="ECO:0000256" key="4">
    <source>
        <dbReference type="ARBA" id="ARBA00022989"/>
    </source>
</evidence>
<feature type="domain" description="DUF5698" evidence="8">
    <location>
        <begin position="37"/>
        <end position="94"/>
    </location>
</feature>
<dbReference type="OrthoDB" id="48231at2"/>
<dbReference type="STRING" id="1003.SAMN04488541_100147"/>
<protein>
    <recommendedName>
        <fullName evidence="6">UPF0316 protein SAMN04488541_100147</fullName>
    </recommendedName>
</protein>
<gene>
    <name evidence="9" type="ORF">SAMN04488541_100147</name>
</gene>
<dbReference type="PANTHER" id="PTHR40060">
    <property type="entry name" value="UPF0316 PROTEIN YEBE"/>
    <property type="match status" value="1"/>
</dbReference>